<keyword evidence="2" id="KW-1133">Transmembrane helix</keyword>
<feature type="transmembrane region" description="Helical" evidence="2">
    <location>
        <begin position="62"/>
        <end position="92"/>
    </location>
</feature>
<comment type="caution">
    <text evidence="3">The sequence shown here is derived from an EMBL/GenBank/DDBJ whole genome shotgun (WGS) entry which is preliminary data.</text>
</comment>
<evidence type="ECO:0000313" key="4">
    <source>
        <dbReference type="Proteomes" id="UP000295345"/>
    </source>
</evidence>
<accession>A0A4R4SG85</accession>
<dbReference type="EMBL" id="SMKI01000652">
    <property type="protein sequence ID" value="TDC62388.1"/>
    <property type="molecule type" value="Genomic_DNA"/>
</dbReference>
<evidence type="ECO:0000256" key="2">
    <source>
        <dbReference type="SAM" id="Phobius"/>
    </source>
</evidence>
<keyword evidence="2" id="KW-0472">Membrane</keyword>
<gene>
    <name evidence="3" type="ORF">E1283_34160</name>
</gene>
<organism evidence="3 4">
    <name type="scientific">Streptomyces hainanensis</name>
    <dbReference type="NCBI Taxonomy" id="402648"/>
    <lineage>
        <taxon>Bacteria</taxon>
        <taxon>Bacillati</taxon>
        <taxon>Actinomycetota</taxon>
        <taxon>Actinomycetes</taxon>
        <taxon>Kitasatosporales</taxon>
        <taxon>Streptomycetaceae</taxon>
        <taxon>Streptomyces</taxon>
    </lineage>
</organism>
<evidence type="ECO:0000256" key="1">
    <source>
        <dbReference type="SAM" id="MobiDB-lite"/>
    </source>
</evidence>
<keyword evidence="2" id="KW-0812">Transmembrane</keyword>
<sequence length="152" mass="16640">MSLTSRRTRQREQTGERVTGDHEASMGELVADLAADTQTLFRQELELAKAEMRQEAGRAGRAGGMFGGAGFALVMMAVFGSLGAMFALTAVLANTWSALIVAGAWLLIGVALFLLGRLGLRNRSMAPRRTIQTLKEDAEWARHRTRRTHPIE</sequence>
<dbReference type="Proteomes" id="UP000295345">
    <property type="component" value="Unassembled WGS sequence"/>
</dbReference>
<proteinExistence type="predicted"/>
<dbReference type="InterPro" id="IPR009937">
    <property type="entry name" value="Phage_holin_3_6"/>
</dbReference>
<reference evidence="3 4" key="1">
    <citation type="submission" date="2019-03" db="EMBL/GenBank/DDBJ databases">
        <title>Draft genome sequences of novel Actinobacteria.</title>
        <authorList>
            <person name="Sahin N."/>
            <person name="Ay H."/>
            <person name="Saygin H."/>
        </authorList>
    </citation>
    <scope>NUCLEOTIDE SEQUENCE [LARGE SCALE GENOMIC DNA]</scope>
    <source>
        <strain evidence="3 4">DSM 41900</strain>
    </source>
</reference>
<name>A0A4R4SG85_9ACTN</name>
<dbReference type="AlphaFoldDB" id="A0A4R4SG85"/>
<feature type="compositionally biased region" description="Basic and acidic residues" evidence="1">
    <location>
        <begin position="10"/>
        <end position="22"/>
    </location>
</feature>
<feature type="region of interest" description="Disordered" evidence="1">
    <location>
        <begin position="1"/>
        <end position="22"/>
    </location>
</feature>
<keyword evidence="4" id="KW-1185">Reference proteome</keyword>
<evidence type="ECO:0000313" key="3">
    <source>
        <dbReference type="EMBL" id="TDC62388.1"/>
    </source>
</evidence>
<dbReference type="Pfam" id="PF07332">
    <property type="entry name" value="Phage_holin_3_6"/>
    <property type="match status" value="1"/>
</dbReference>
<dbReference type="RefSeq" id="WP_132822054.1">
    <property type="nucleotide sequence ID" value="NZ_SMKI01000652.1"/>
</dbReference>
<feature type="transmembrane region" description="Helical" evidence="2">
    <location>
        <begin position="98"/>
        <end position="120"/>
    </location>
</feature>
<protein>
    <submittedName>
        <fullName evidence="3">Phage holin family protein</fullName>
    </submittedName>
</protein>
<dbReference type="OrthoDB" id="3216929at2"/>